<reference evidence="3 4" key="1">
    <citation type="submission" date="2014-12" db="EMBL/GenBank/DDBJ databases">
        <title>Genome sequencing of Arthrobacter phenanthrenivorans SWC37.</title>
        <authorList>
            <person name="Tan P.W."/>
            <person name="Chan K.-G."/>
        </authorList>
    </citation>
    <scope>NUCLEOTIDE SEQUENCE [LARGE SCALE GENOMIC DNA]</scope>
    <source>
        <strain evidence="3 4">SWC37</strain>
    </source>
</reference>
<feature type="domain" description="YCII-related" evidence="2">
    <location>
        <begin position="22"/>
        <end position="95"/>
    </location>
</feature>
<dbReference type="RefSeq" id="WP_043449961.1">
    <property type="nucleotide sequence ID" value="NZ_JWTB01000007.1"/>
</dbReference>
<dbReference type="Pfam" id="PF03795">
    <property type="entry name" value="YCII"/>
    <property type="match status" value="1"/>
</dbReference>
<accession>A0A0B4DQ80</accession>
<dbReference type="SUPFAM" id="SSF54909">
    <property type="entry name" value="Dimeric alpha+beta barrel"/>
    <property type="match status" value="1"/>
</dbReference>
<gene>
    <name evidence="3" type="ORF">RM50_03415</name>
</gene>
<dbReference type="OrthoDB" id="3212458at2"/>
<sequence length="113" mass="11705">MTKYLISFPSGAMDIPDGGLQEVADAAHAVVQDAKDAGVWVFGGGIDEGVPPVMVDGGGTVHEGTYPQTAQIEGGYAVLELPTYDAALQWAAKMAAACRCAQEVRAFAYDPAS</sequence>
<proteinExistence type="inferred from homology"/>
<evidence type="ECO:0000259" key="2">
    <source>
        <dbReference type="Pfam" id="PF03795"/>
    </source>
</evidence>
<comment type="similarity">
    <text evidence="1">Belongs to the YciI family.</text>
</comment>
<organism evidence="3 4">
    <name type="scientific">Pseudarthrobacter phenanthrenivorans</name>
    <name type="common">Arthrobacter phenanthrenivorans</name>
    <dbReference type="NCBI Taxonomy" id="361575"/>
    <lineage>
        <taxon>Bacteria</taxon>
        <taxon>Bacillati</taxon>
        <taxon>Actinomycetota</taxon>
        <taxon>Actinomycetes</taxon>
        <taxon>Micrococcales</taxon>
        <taxon>Micrococcaceae</taxon>
        <taxon>Pseudarthrobacter</taxon>
    </lineage>
</organism>
<evidence type="ECO:0000313" key="4">
    <source>
        <dbReference type="Proteomes" id="UP000031196"/>
    </source>
</evidence>
<dbReference type="InterPro" id="IPR011008">
    <property type="entry name" value="Dimeric_a/b-barrel"/>
</dbReference>
<comment type="caution">
    <text evidence="3">The sequence shown here is derived from an EMBL/GenBank/DDBJ whole genome shotgun (WGS) entry which is preliminary data.</text>
</comment>
<dbReference type="Gene3D" id="3.30.70.1060">
    <property type="entry name" value="Dimeric alpha+beta barrel"/>
    <property type="match status" value="1"/>
</dbReference>
<name>A0A0B4DQ80_PSEPS</name>
<evidence type="ECO:0000256" key="1">
    <source>
        <dbReference type="ARBA" id="ARBA00007689"/>
    </source>
</evidence>
<evidence type="ECO:0000313" key="3">
    <source>
        <dbReference type="EMBL" id="KIC68846.1"/>
    </source>
</evidence>
<dbReference type="AlphaFoldDB" id="A0A0B4DQ80"/>
<protein>
    <submittedName>
        <fullName evidence="3">Transcription initiation protein</fullName>
    </submittedName>
</protein>
<dbReference type="InterPro" id="IPR005545">
    <property type="entry name" value="YCII"/>
</dbReference>
<dbReference type="EMBL" id="JWTB01000007">
    <property type="protein sequence ID" value="KIC68846.1"/>
    <property type="molecule type" value="Genomic_DNA"/>
</dbReference>
<dbReference type="Proteomes" id="UP000031196">
    <property type="component" value="Unassembled WGS sequence"/>
</dbReference>